<dbReference type="EMBL" id="SNUX01000002">
    <property type="protein sequence ID" value="TES49539.1"/>
    <property type="molecule type" value="Genomic_DNA"/>
</dbReference>
<organism evidence="2 3">
    <name type="scientific">Shouchella lehensis</name>
    <dbReference type="NCBI Taxonomy" id="300825"/>
    <lineage>
        <taxon>Bacteria</taxon>
        <taxon>Bacillati</taxon>
        <taxon>Bacillota</taxon>
        <taxon>Bacilli</taxon>
        <taxon>Bacillales</taxon>
        <taxon>Bacillaceae</taxon>
        <taxon>Shouchella</taxon>
    </lineage>
</organism>
<evidence type="ECO:0008006" key="4">
    <source>
        <dbReference type="Google" id="ProtNLM"/>
    </source>
</evidence>
<accession>A0A4Y7WLJ0</accession>
<name>A0A4Y7WLJ0_9BACI</name>
<comment type="similarity">
    <text evidence="1">Belongs to the UPF0065 (bug) family.</text>
</comment>
<protein>
    <recommendedName>
        <fullName evidence="4">ABC transporter substrate-binding protein</fullName>
    </recommendedName>
</protein>
<dbReference type="Proteomes" id="UP000298210">
    <property type="component" value="Unassembled WGS sequence"/>
</dbReference>
<dbReference type="RefSeq" id="WP_134258966.1">
    <property type="nucleotide sequence ID" value="NZ_LDIM01000006.1"/>
</dbReference>
<dbReference type="Gene3D" id="3.40.190.10">
    <property type="entry name" value="Periplasmic binding protein-like II"/>
    <property type="match status" value="1"/>
</dbReference>
<reference evidence="2 3" key="1">
    <citation type="submission" date="2019-03" db="EMBL/GenBank/DDBJ databases">
        <authorList>
            <person name="Liu G."/>
        </authorList>
    </citation>
    <scope>NUCLEOTIDE SEQUENCE [LARGE SCALE GENOMIC DNA]</scope>
    <source>
        <strain evidence="2 3">DSM 19099</strain>
    </source>
</reference>
<dbReference type="PANTHER" id="PTHR42928:SF3">
    <property type="entry name" value="UPF0065 PROTEIN YFLP"/>
    <property type="match status" value="1"/>
</dbReference>
<dbReference type="InterPro" id="IPR042100">
    <property type="entry name" value="Bug_dom1"/>
</dbReference>
<evidence type="ECO:0000256" key="1">
    <source>
        <dbReference type="ARBA" id="ARBA00006987"/>
    </source>
</evidence>
<proteinExistence type="inferred from homology"/>
<sequence>MGGNTEVISTHLSDASQYIRSGDMKVWGISATERINGEFSKLPTYKEQRVDVEYNLYRGIFGPKDMDEELVSYWDNLN</sequence>
<dbReference type="InterPro" id="IPR005064">
    <property type="entry name" value="BUG"/>
</dbReference>
<evidence type="ECO:0000313" key="3">
    <source>
        <dbReference type="Proteomes" id="UP000298210"/>
    </source>
</evidence>
<dbReference type="Gene3D" id="3.40.190.150">
    <property type="entry name" value="Bordetella uptake gene, domain 1"/>
    <property type="match status" value="1"/>
</dbReference>
<comment type="caution">
    <text evidence="2">The sequence shown here is derived from an EMBL/GenBank/DDBJ whole genome shotgun (WGS) entry which is preliminary data.</text>
</comment>
<dbReference type="PANTHER" id="PTHR42928">
    <property type="entry name" value="TRICARBOXYLATE-BINDING PROTEIN"/>
    <property type="match status" value="1"/>
</dbReference>
<dbReference type="AlphaFoldDB" id="A0A4Y7WLJ0"/>
<gene>
    <name evidence="2" type="ORF">E2L03_08715</name>
</gene>
<evidence type="ECO:0000313" key="2">
    <source>
        <dbReference type="EMBL" id="TES49539.1"/>
    </source>
</evidence>